<gene>
    <name evidence="2" type="ORF">KUF71_000906</name>
</gene>
<keyword evidence="1" id="KW-1133">Transmembrane helix</keyword>
<keyword evidence="1" id="KW-0812">Transmembrane</keyword>
<dbReference type="AlphaFoldDB" id="A0AAE1LGY6"/>
<organism evidence="2 3">
    <name type="scientific">Frankliniella fusca</name>
    <dbReference type="NCBI Taxonomy" id="407009"/>
    <lineage>
        <taxon>Eukaryota</taxon>
        <taxon>Metazoa</taxon>
        <taxon>Ecdysozoa</taxon>
        <taxon>Arthropoda</taxon>
        <taxon>Hexapoda</taxon>
        <taxon>Insecta</taxon>
        <taxon>Pterygota</taxon>
        <taxon>Neoptera</taxon>
        <taxon>Paraneoptera</taxon>
        <taxon>Thysanoptera</taxon>
        <taxon>Terebrantia</taxon>
        <taxon>Thripoidea</taxon>
        <taxon>Thripidae</taxon>
        <taxon>Frankliniella</taxon>
    </lineage>
</organism>
<dbReference type="EMBL" id="JAHWGI010000935">
    <property type="protein sequence ID" value="KAK3918334.1"/>
    <property type="molecule type" value="Genomic_DNA"/>
</dbReference>
<keyword evidence="1" id="KW-0472">Membrane</keyword>
<keyword evidence="2" id="KW-0670">Pyruvate</keyword>
<evidence type="ECO:0000313" key="3">
    <source>
        <dbReference type="Proteomes" id="UP001219518"/>
    </source>
</evidence>
<comment type="caution">
    <text evidence="2">The sequence shown here is derived from an EMBL/GenBank/DDBJ whole genome shotgun (WGS) entry which is preliminary data.</text>
</comment>
<sequence>MAAAIDWKAIVETSKFDSGAVTVRTFNLAKKAWLFIILTVSWIWASASLTSYGSFLLQYHRGIPAEDHSDTSLKSYQCDRKPLPASGAGGCFPVGPVHIQVQAGTTLICGWLPASLGVRGKPALWQHSRGILCLFLSRSPLGVGIFAPVAWLALCQIFHHGLLRGLWANLPDFLESSRSIRSS</sequence>
<keyword evidence="3" id="KW-1185">Reference proteome</keyword>
<name>A0AAE1LGY6_9NEOP</name>
<evidence type="ECO:0000256" key="1">
    <source>
        <dbReference type="SAM" id="Phobius"/>
    </source>
</evidence>
<reference evidence="2" key="2">
    <citation type="journal article" date="2023" name="BMC Genomics">
        <title>Pest status, molecular evolution, and epigenetic factors derived from the genome assembly of Frankliniella fusca, a thysanopteran phytovirus vector.</title>
        <authorList>
            <person name="Catto M.A."/>
            <person name="Labadie P.E."/>
            <person name="Jacobson A.L."/>
            <person name="Kennedy G.G."/>
            <person name="Srinivasan R."/>
            <person name="Hunt B.G."/>
        </authorList>
    </citation>
    <scope>NUCLEOTIDE SEQUENCE</scope>
    <source>
        <strain evidence="2">PL_HMW_Pooled</strain>
    </source>
</reference>
<reference evidence="2" key="1">
    <citation type="submission" date="2021-07" db="EMBL/GenBank/DDBJ databases">
        <authorList>
            <person name="Catto M.A."/>
            <person name="Jacobson A."/>
            <person name="Kennedy G."/>
            <person name="Labadie P."/>
            <person name="Hunt B.G."/>
            <person name="Srinivasan R."/>
        </authorList>
    </citation>
    <scope>NUCLEOTIDE SEQUENCE</scope>
    <source>
        <strain evidence="2">PL_HMW_Pooled</strain>
        <tissue evidence="2">Head</tissue>
    </source>
</reference>
<proteinExistence type="predicted"/>
<protein>
    <submittedName>
        <fullName evidence="2">Pyruvate dehydrogenase [NADP(+)], mitochondrial</fullName>
    </submittedName>
</protein>
<accession>A0AAE1LGY6</accession>
<feature type="transmembrane region" description="Helical" evidence="1">
    <location>
        <begin position="32"/>
        <end position="52"/>
    </location>
</feature>
<dbReference type="Proteomes" id="UP001219518">
    <property type="component" value="Unassembled WGS sequence"/>
</dbReference>
<evidence type="ECO:0000313" key="2">
    <source>
        <dbReference type="EMBL" id="KAK3918334.1"/>
    </source>
</evidence>